<keyword evidence="4" id="KW-0808">Transferase</keyword>
<evidence type="ECO:0000256" key="5">
    <source>
        <dbReference type="ARBA" id="ARBA00022741"/>
    </source>
</evidence>
<accession>A0AAU9J2M7</accession>
<evidence type="ECO:0000256" key="9">
    <source>
        <dbReference type="ARBA" id="ARBA00048679"/>
    </source>
</evidence>
<name>A0AAU9J2M7_9CILI</name>
<evidence type="ECO:0000256" key="4">
    <source>
        <dbReference type="ARBA" id="ARBA00022679"/>
    </source>
</evidence>
<dbReference type="InterPro" id="IPR008271">
    <property type="entry name" value="Ser/Thr_kinase_AS"/>
</dbReference>
<organism evidence="13 14">
    <name type="scientific">Blepharisma stoltei</name>
    <dbReference type="NCBI Taxonomy" id="1481888"/>
    <lineage>
        <taxon>Eukaryota</taxon>
        <taxon>Sar</taxon>
        <taxon>Alveolata</taxon>
        <taxon>Ciliophora</taxon>
        <taxon>Postciliodesmatophora</taxon>
        <taxon>Heterotrichea</taxon>
        <taxon>Heterotrichida</taxon>
        <taxon>Blepharismidae</taxon>
        <taxon>Blepharisma</taxon>
    </lineage>
</organism>
<protein>
    <recommendedName>
        <fullName evidence="2">non-specific serine/threonine protein kinase</fullName>
        <ecNumber evidence="2">2.7.11.1</ecNumber>
    </recommendedName>
</protein>
<feature type="binding site" evidence="10">
    <location>
        <position position="43"/>
    </location>
    <ligand>
        <name>ATP</name>
        <dbReference type="ChEBI" id="CHEBI:30616"/>
    </ligand>
</feature>
<evidence type="ECO:0000256" key="8">
    <source>
        <dbReference type="ARBA" id="ARBA00047899"/>
    </source>
</evidence>
<comment type="similarity">
    <text evidence="1">Belongs to the protein kinase superfamily. NEK Ser/Thr protein kinase family. NIMA subfamily.</text>
</comment>
<dbReference type="PROSITE" id="PS00107">
    <property type="entry name" value="PROTEIN_KINASE_ATP"/>
    <property type="match status" value="1"/>
</dbReference>
<dbReference type="SMART" id="SM00220">
    <property type="entry name" value="S_TKc"/>
    <property type="match status" value="1"/>
</dbReference>
<evidence type="ECO:0000259" key="12">
    <source>
        <dbReference type="PROSITE" id="PS50011"/>
    </source>
</evidence>
<dbReference type="GO" id="GO:0005524">
    <property type="term" value="F:ATP binding"/>
    <property type="evidence" value="ECO:0007669"/>
    <property type="project" value="UniProtKB-UniRule"/>
</dbReference>
<evidence type="ECO:0000256" key="1">
    <source>
        <dbReference type="ARBA" id="ARBA00010886"/>
    </source>
</evidence>
<keyword evidence="7 10" id="KW-0067">ATP-binding</keyword>
<comment type="catalytic activity">
    <reaction evidence="9">
        <text>L-seryl-[protein] + ATP = O-phospho-L-seryl-[protein] + ADP + H(+)</text>
        <dbReference type="Rhea" id="RHEA:17989"/>
        <dbReference type="Rhea" id="RHEA-COMP:9863"/>
        <dbReference type="Rhea" id="RHEA-COMP:11604"/>
        <dbReference type="ChEBI" id="CHEBI:15378"/>
        <dbReference type="ChEBI" id="CHEBI:29999"/>
        <dbReference type="ChEBI" id="CHEBI:30616"/>
        <dbReference type="ChEBI" id="CHEBI:83421"/>
        <dbReference type="ChEBI" id="CHEBI:456216"/>
        <dbReference type="EC" id="2.7.11.1"/>
    </reaction>
</comment>
<evidence type="ECO:0000313" key="14">
    <source>
        <dbReference type="Proteomes" id="UP001162131"/>
    </source>
</evidence>
<comment type="caution">
    <text evidence="13">The sequence shown here is derived from an EMBL/GenBank/DDBJ whole genome shotgun (WGS) entry which is preliminary data.</text>
</comment>
<evidence type="ECO:0000256" key="3">
    <source>
        <dbReference type="ARBA" id="ARBA00022527"/>
    </source>
</evidence>
<keyword evidence="6" id="KW-0418">Kinase</keyword>
<dbReference type="Gene3D" id="1.10.510.10">
    <property type="entry name" value="Transferase(Phosphotransferase) domain 1"/>
    <property type="match status" value="1"/>
</dbReference>
<feature type="compositionally biased region" description="Basic and acidic residues" evidence="11">
    <location>
        <begin position="324"/>
        <end position="333"/>
    </location>
</feature>
<keyword evidence="3" id="KW-0723">Serine/threonine-protein kinase</keyword>
<dbReference type="Gene3D" id="2.120.10.80">
    <property type="entry name" value="Kelch-type beta propeller"/>
    <property type="match status" value="1"/>
</dbReference>
<evidence type="ECO:0000256" key="10">
    <source>
        <dbReference type="PROSITE-ProRule" id="PRU10141"/>
    </source>
</evidence>
<dbReference type="InterPro" id="IPR000719">
    <property type="entry name" value="Prot_kinase_dom"/>
</dbReference>
<dbReference type="AlphaFoldDB" id="A0AAU9J2M7"/>
<reference evidence="13" key="1">
    <citation type="submission" date="2021-09" db="EMBL/GenBank/DDBJ databases">
        <authorList>
            <consortium name="AG Swart"/>
            <person name="Singh M."/>
            <person name="Singh A."/>
            <person name="Seah K."/>
            <person name="Emmerich C."/>
        </authorList>
    </citation>
    <scope>NUCLEOTIDE SEQUENCE</scope>
    <source>
        <strain evidence="13">ATCC30299</strain>
    </source>
</reference>
<dbReference type="Proteomes" id="UP001162131">
    <property type="component" value="Unassembled WGS sequence"/>
</dbReference>
<dbReference type="GO" id="GO:0004674">
    <property type="term" value="F:protein serine/threonine kinase activity"/>
    <property type="evidence" value="ECO:0007669"/>
    <property type="project" value="UniProtKB-KW"/>
</dbReference>
<comment type="catalytic activity">
    <reaction evidence="8">
        <text>L-threonyl-[protein] + ATP = O-phospho-L-threonyl-[protein] + ADP + H(+)</text>
        <dbReference type="Rhea" id="RHEA:46608"/>
        <dbReference type="Rhea" id="RHEA-COMP:11060"/>
        <dbReference type="Rhea" id="RHEA-COMP:11605"/>
        <dbReference type="ChEBI" id="CHEBI:15378"/>
        <dbReference type="ChEBI" id="CHEBI:30013"/>
        <dbReference type="ChEBI" id="CHEBI:30616"/>
        <dbReference type="ChEBI" id="CHEBI:61977"/>
        <dbReference type="ChEBI" id="CHEBI:456216"/>
        <dbReference type="EC" id="2.7.11.1"/>
    </reaction>
</comment>
<dbReference type="InterPro" id="IPR050660">
    <property type="entry name" value="NEK_Ser/Thr_kinase"/>
</dbReference>
<dbReference type="InterPro" id="IPR011043">
    <property type="entry name" value="Gal_Oxase/kelch_b-propeller"/>
</dbReference>
<sequence>MKFFPNEINNTYTKLGKIGKGGYGVVYKVKKKNTSHDEFYAMKVVSSALSAKKDVETEIRILSDLKNPYLIHLEDLVVWNEEIFIITEFCENLDLWHKIKQLDKQLKEAEIWKYFIQICIGLECMHKNNFIHRDIKLENILLDKEDNIKIADFGVSRFQDASTSKGTPRYFPPEMSQKEPASESSDIWALGCVLYYLCQLDHPFGEDKMVPHNPISDCYSESMKYFVDQCLQKDKCRRPRIYDILSHPKIIGESLSLGISIPQDSVLFQSILKRTLQLAGFNWIFDDFTVEIKTFESSEAAQSHELIEIKSKIARKDETQENHFFDNSDHFSEKGVSGESREEIASQDWSKHEDDSGKLLENSFLTFSSDFKRSSQDNTISKDHDEGNDFNILRIRTEIEETLSYEEEKTQQGQSDENSLSLCEPNEMLFVKLKTNNVYALNLQTLDTKEVLNLDKNTMGYGSVWVPGIQSTFFYGEVIDIYTGNMLGTTFLVDKNATIKYLANGKPASWVGLAYHKNYVYAIGGWKTPVSEKYSISNETWESCAPLLSNQEFISSSCASFQDHILMVAYAFQKIKVYDIINDRYKNDLDLKPALSGCYKMMFCYCGRLYIAEASRNLYQSRVNDFDFWEHIGECKIDNFGPVSHSMSFMDKIYIYQYESTLIEFNLKAKTLLKVSSK</sequence>
<dbReference type="InterPro" id="IPR017441">
    <property type="entry name" value="Protein_kinase_ATP_BS"/>
</dbReference>
<evidence type="ECO:0000256" key="11">
    <source>
        <dbReference type="SAM" id="MobiDB-lite"/>
    </source>
</evidence>
<dbReference type="EC" id="2.7.11.1" evidence="2"/>
<dbReference type="EMBL" id="CAJZBQ010000028">
    <property type="protein sequence ID" value="CAG9321443.1"/>
    <property type="molecule type" value="Genomic_DNA"/>
</dbReference>
<proteinExistence type="inferred from homology"/>
<feature type="region of interest" description="Disordered" evidence="11">
    <location>
        <begin position="324"/>
        <end position="355"/>
    </location>
</feature>
<evidence type="ECO:0000256" key="7">
    <source>
        <dbReference type="ARBA" id="ARBA00022840"/>
    </source>
</evidence>
<keyword evidence="5 10" id="KW-0547">Nucleotide-binding</keyword>
<dbReference type="PROSITE" id="PS50011">
    <property type="entry name" value="PROTEIN_KINASE_DOM"/>
    <property type="match status" value="1"/>
</dbReference>
<feature type="domain" description="Protein kinase" evidence="12">
    <location>
        <begin position="12"/>
        <end position="250"/>
    </location>
</feature>
<gene>
    <name evidence="13" type="ORF">BSTOLATCC_MIC28725</name>
</gene>
<keyword evidence="14" id="KW-1185">Reference proteome</keyword>
<evidence type="ECO:0000256" key="6">
    <source>
        <dbReference type="ARBA" id="ARBA00022777"/>
    </source>
</evidence>
<evidence type="ECO:0000313" key="13">
    <source>
        <dbReference type="EMBL" id="CAG9321443.1"/>
    </source>
</evidence>
<evidence type="ECO:0000256" key="2">
    <source>
        <dbReference type="ARBA" id="ARBA00012513"/>
    </source>
</evidence>
<dbReference type="InterPro" id="IPR015915">
    <property type="entry name" value="Kelch-typ_b-propeller"/>
</dbReference>
<dbReference type="PROSITE" id="PS00108">
    <property type="entry name" value="PROTEIN_KINASE_ST"/>
    <property type="match status" value="1"/>
</dbReference>
<feature type="compositionally biased region" description="Basic and acidic residues" evidence="11">
    <location>
        <begin position="339"/>
        <end position="355"/>
    </location>
</feature>
<dbReference type="InterPro" id="IPR011009">
    <property type="entry name" value="Kinase-like_dom_sf"/>
</dbReference>
<dbReference type="SUPFAM" id="SSF56112">
    <property type="entry name" value="Protein kinase-like (PK-like)"/>
    <property type="match status" value="1"/>
</dbReference>
<dbReference type="Pfam" id="PF00069">
    <property type="entry name" value="Pkinase"/>
    <property type="match status" value="1"/>
</dbReference>
<dbReference type="PANTHER" id="PTHR43671">
    <property type="entry name" value="SERINE/THREONINE-PROTEIN KINASE NEK"/>
    <property type="match status" value="1"/>
</dbReference>
<dbReference type="SUPFAM" id="SSF50965">
    <property type="entry name" value="Galactose oxidase, central domain"/>
    <property type="match status" value="1"/>
</dbReference>
<dbReference type="PANTHER" id="PTHR43671:SF98">
    <property type="entry name" value="SERINE_THREONINE-PROTEIN KINASE NEK11"/>
    <property type="match status" value="1"/>
</dbReference>